<sequence>MDYQDSINARRGGEPAASYGVKRRHQGSRLEQVASPEQFPESEDSWAAIRKSVMPNQQLILNFLMAQEESCQRKQSPKSEAEGEKTLRGERAKPLAEMRFHSDASYVSGLERAGEKPRPNSIQPKKGKAEKPTTGMRFSPEASENSPDLRSRCLSSYAGTSADLLEKRNREDLSIMEVVQCRSFEKGNAWLQEWIREELAQGEAWQKQHETLLERQTWLCSLVRAKSLKPLEKKNWAWQKELEETQEALQECQSRRSQCRLQVHKQVRITEGRKCSESPLLTTRDLEGRTWEDEG</sequence>
<accession>A0ACB8EMQ0</accession>
<protein>
    <submittedName>
        <fullName evidence="1">Uncharacterized protein</fullName>
    </submittedName>
</protein>
<name>A0ACB8EMQ0_9SAUR</name>
<reference evidence="1" key="1">
    <citation type="submission" date="2021-08" db="EMBL/GenBank/DDBJ databases">
        <title>The first chromosome-level gecko genome reveals the dynamic sex chromosomes of Neotropical dwarf geckos (Sphaerodactylidae: Sphaerodactylus).</title>
        <authorList>
            <person name="Pinto B.J."/>
            <person name="Keating S.E."/>
            <person name="Gamble T."/>
        </authorList>
    </citation>
    <scope>NUCLEOTIDE SEQUENCE</scope>
    <source>
        <strain evidence="1">TG3544</strain>
    </source>
</reference>
<proteinExistence type="predicted"/>
<comment type="caution">
    <text evidence="1">The sequence shown here is derived from an EMBL/GenBank/DDBJ whole genome shotgun (WGS) entry which is preliminary data.</text>
</comment>
<evidence type="ECO:0000313" key="1">
    <source>
        <dbReference type="EMBL" id="KAH7993763.1"/>
    </source>
</evidence>
<organism evidence="1 2">
    <name type="scientific">Sphaerodactylus townsendi</name>
    <dbReference type="NCBI Taxonomy" id="933632"/>
    <lineage>
        <taxon>Eukaryota</taxon>
        <taxon>Metazoa</taxon>
        <taxon>Chordata</taxon>
        <taxon>Craniata</taxon>
        <taxon>Vertebrata</taxon>
        <taxon>Euteleostomi</taxon>
        <taxon>Lepidosauria</taxon>
        <taxon>Squamata</taxon>
        <taxon>Bifurcata</taxon>
        <taxon>Gekkota</taxon>
        <taxon>Sphaerodactylidae</taxon>
        <taxon>Sphaerodactylus</taxon>
    </lineage>
</organism>
<gene>
    <name evidence="1" type="ORF">K3G42_032233</name>
</gene>
<dbReference type="Proteomes" id="UP000827872">
    <property type="component" value="Linkage Group LG03"/>
</dbReference>
<dbReference type="EMBL" id="CM037616">
    <property type="protein sequence ID" value="KAH7993763.1"/>
    <property type="molecule type" value="Genomic_DNA"/>
</dbReference>
<evidence type="ECO:0000313" key="2">
    <source>
        <dbReference type="Proteomes" id="UP000827872"/>
    </source>
</evidence>
<keyword evidence="2" id="KW-1185">Reference proteome</keyword>